<sequence>MKPANFFLEPQSIYQKQYEALRCYYIEKKSAKEVAKLFGYKHRGFTTIVSEFNAKLKETSGENLFFKPVIKGRKPTREIENARSLVIALRKQYHSVEEIKVILNSKNITISEKSIYGIIKSEGFSRLPRREKLAKQQLQRATIKAEKSVVCKYEKVEEFKSSSAGTLCFLPLIKELGIDKIIENSAYPETKFLSRLNSILSFIALKANSISRYSQDDLWCMDKGMGMFSGLNVLPKAAWFSSYSHRVTSNSNLTFLKELHQIWQKNNLLGDTSNLDFTTIPYWGDDAHLENNWSGKRNKALSSMLAVLAHDPDSGIIDYGNANIRHENESDTVIEFLDFYRSSPNNQNSLKYLVFDSKFTNYQNLDKLNKQGVCFLTIRRRGKKIVEHINQVDKKQWKTIRVPSSANKKRALKVYDHKTKLNGYEGEVREIYITGNGKIKPAIIILNDFSLKTEEVVHKYAKRWLVEKAISEQISFFHLNSVSSSMVVKVDFDLTISILTHNLYRIFAMKTERYTGYTAKSIFEKILLNSADIKITDEEIIVYLKKKRSLPILLEIMEQYKNIKIPWLNNKKLSFRGASYS</sequence>
<dbReference type="Pfam" id="PF01609">
    <property type="entry name" value="DDE_Tnp_1"/>
    <property type="match status" value="1"/>
</dbReference>
<name>A0A3B0U550_9ZZZZ</name>
<evidence type="ECO:0000313" key="2">
    <source>
        <dbReference type="EMBL" id="VAW26025.1"/>
    </source>
</evidence>
<evidence type="ECO:0000259" key="1">
    <source>
        <dbReference type="Pfam" id="PF01609"/>
    </source>
</evidence>
<feature type="domain" description="Transposase IS4-like" evidence="1">
    <location>
        <begin position="276"/>
        <end position="503"/>
    </location>
</feature>
<protein>
    <recommendedName>
        <fullName evidence="1">Transposase IS4-like domain-containing protein</fullName>
    </recommendedName>
</protein>
<organism evidence="2">
    <name type="scientific">hydrothermal vent metagenome</name>
    <dbReference type="NCBI Taxonomy" id="652676"/>
    <lineage>
        <taxon>unclassified sequences</taxon>
        <taxon>metagenomes</taxon>
        <taxon>ecological metagenomes</taxon>
    </lineage>
</organism>
<dbReference type="GO" id="GO:0006313">
    <property type="term" value="P:DNA transposition"/>
    <property type="evidence" value="ECO:0007669"/>
    <property type="project" value="InterPro"/>
</dbReference>
<reference evidence="2" key="1">
    <citation type="submission" date="2018-06" db="EMBL/GenBank/DDBJ databases">
        <authorList>
            <person name="Zhirakovskaya E."/>
        </authorList>
    </citation>
    <scope>NUCLEOTIDE SEQUENCE</scope>
</reference>
<dbReference type="GO" id="GO:0003677">
    <property type="term" value="F:DNA binding"/>
    <property type="evidence" value="ECO:0007669"/>
    <property type="project" value="InterPro"/>
</dbReference>
<dbReference type="GO" id="GO:0004803">
    <property type="term" value="F:transposase activity"/>
    <property type="evidence" value="ECO:0007669"/>
    <property type="project" value="InterPro"/>
</dbReference>
<dbReference type="InterPro" id="IPR002559">
    <property type="entry name" value="Transposase_11"/>
</dbReference>
<proteinExistence type="predicted"/>
<gene>
    <name evidence="2" type="ORF">MNBD_BACTEROID06-1043</name>
</gene>
<accession>A0A3B0U550</accession>
<dbReference type="AlphaFoldDB" id="A0A3B0U550"/>
<dbReference type="EMBL" id="UOES01000054">
    <property type="protein sequence ID" value="VAW26025.1"/>
    <property type="molecule type" value="Genomic_DNA"/>
</dbReference>